<reference evidence="2 3" key="1">
    <citation type="submission" date="2019-06" db="EMBL/GenBank/DDBJ databases">
        <authorList>
            <person name="Palmer J.M."/>
        </authorList>
    </citation>
    <scope>NUCLEOTIDE SEQUENCE [LARGE SCALE GENOMIC DNA]</scope>
    <source>
        <strain evidence="2 3">TWF703</strain>
    </source>
</reference>
<gene>
    <name evidence="2" type="ORF">TWF703_004988</name>
</gene>
<protein>
    <submittedName>
        <fullName evidence="2">Uncharacterized protein</fullName>
    </submittedName>
</protein>
<accession>A0A7C8JT44</accession>
<sequence>MPERLAAWTPETDRVLLLAIIATTGSPSLPTIASFTGYSLNSLIWRFRTLKKEAASLQDKSQETSSRGKFSPPTSRKRANTGSDRSSPIKKRKTSSTKGGKRKNPIFHDTGDEEPPTPVFTESEEEEEEGQTPSLHDDDEDETDTSFIEPVTPAKPRPQRKAKPAPGYYKLLDEGSEPEFEEGEADESQSE</sequence>
<evidence type="ECO:0000256" key="1">
    <source>
        <dbReference type="SAM" id="MobiDB-lite"/>
    </source>
</evidence>
<feature type="compositionally biased region" description="Acidic residues" evidence="1">
    <location>
        <begin position="174"/>
        <end position="191"/>
    </location>
</feature>
<feature type="compositionally biased region" description="Basic residues" evidence="1">
    <location>
        <begin position="88"/>
        <end position="105"/>
    </location>
</feature>
<comment type="caution">
    <text evidence="2">The sequence shown here is derived from an EMBL/GenBank/DDBJ whole genome shotgun (WGS) entry which is preliminary data.</text>
</comment>
<feature type="compositionally biased region" description="Polar residues" evidence="1">
    <location>
        <begin position="63"/>
        <end position="86"/>
    </location>
</feature>
<feature type="region of interest" description="Disordered" evidence="1">
    <location>
        <begin position="54"/>
        <end position="191"/>
    </location>
</feature>
<name>A0A7C8JT44_ORBOL</name>
<dbReference type="Proteomes" id="UP000480548">
    <property type="component" value="Unassembled WGS sequence"/>
</dbReference>
<organism evidence="2 3">
    <name type="scientific">Orbilia oligospora</name>
    <name type="common">Nematode-trapping fungus</name>
    <name type="synonym">Arthrobotrys oligospora</name>
    <dbReference type="NCBI Taxonomy" id="2813651"/>
    <lineage>
        <taxon>Eukaryota</taxon>
        <taxon>Fungi</taxon>
        <taxon>Dikarya</taxon>
        <taxon>Ascomycota</taxon>
        <taxon>Pezizomycotina</taxon>
        <taxon>Orbiliomycetes</taxon>
        <taxon>Orbiliales</taxon>
        <taxon>Orbiliaceae</taxon>
        <taxon>Orbilia</taxon>
    </lineage>
</organism>
<dbReference type="EMBL" id="WIQZ01000025">
    <property type="protein sequence ID" value="KAF3137563.1"/>
    <property type="molecule type" value="Genomic_DNA"/>
</dbReference>
<dbReference type="AlphaFoldDB" id="A0A7C8JT44"/>
<evidence type="ECO:0000313" key="2">
    <source>
        <dbReference type="EMBL" id="KAF3137563.1"/>
    </source>
</evidence>
<evidence type="ECO:0000313" key="3">
    <source>
        <dbReference type="Proteomes" id="UP000480548"/>
    </source>
</evidence>
<proteinExistence type="predicted"/>